<reference evidence="3" key="1">
    <citation type="journal article" date="2006" name="PLoS Biol.">
        <title>Macronuclear genome sequence of the ciliate Tetrahymena thermophila, a model eukaryote.</title>
        <authorList>
            <person name="Eisen J.A."/>
            <person name="Coyne R.S."/>
            <person name="Wu M."/>
            <person name="Wu D."/>
            <person name="Thiagarajan M."/>
            <person name="Wortman J.R."/>
            <person name="Badger J.H."/>
            <person name="Ren Q."/>
            <person name="Amedeo P."/>
            <person name="Jones K.M."/>
            <person name="Tallon L.J."/>
            <person name="Delcher A.L."/>
            <person name="Salzberg S.L."/>
            <person name="Silva J.C."/>
            <person name="Haas B.J."/>
            <person name="Majoros W.H."/>
            <person name="Farzad M."/>
            <person name="Carlton J.M."/>
            <person name="Smith R.K. Jr."/>
            <person name="Garg J."/>
            <person name="Pearlman R.E."/>
            <person name="Karrer K.M."/>
            <person name="Sun L."/>
            <person name="Manning G."/>
            <person name="Elde N.C."/>
            <person name="Turkewitz A.P."/>
            <person name="Asai D.J."/>
            <person name="Wilkes D.E."/>
            <person name="Wang Y."/>
            <person name="Cai H."/>
            <person name="Collins K."/>
            <person name="Stewart B.A."/>
            <person name="Lee S.R."/>
            <person name="Wilamowska K."/>
            <person name="Weinberg Z."/>
            <person name="Ruzzo W.L."/>
            <person name="Wloga D."/>
            <person name="Gaertig J."/>
            <person name="Frankel J."/>
            <person name="Tsao C.-C."/>
            <person name="Gorovsky M.A."/>
            <person name="Keeling P.J."/>
            <person name="Waller R.F."/>
            <person name="Patron N.J."/>
            <person name="Cherry J.M."/>
            <person name="Stover N.A."/>
            <person name="Krieger C.J."/>
            <person name="del Toro C."/>
            <person name="Ryder H.F."/>
            <person name="Williamson S.C."/>
            <person name="Barbeau R.A."/>
            <person name="Hamilton E.P."/>
            <person name="Orias E."/>
        </authorList>
    </citation>
    <scope>NUCLEOTIDE SEQUENCE [LARGE SCALE GENOMIC DNA]</scope>
    <source>
        <strain evidence="3">SB210</strain>
    </source>
</reference>
<dbReference type="RefSeq" id="XP_001010661.2">
    <property type="nucleotide sequence ID" value="XM_001010661.3"/>
</dbReference>
<evidence type="ECO:0000313" key="3">
    <source>
        <dbReference type="Proteomes" id="UP000009168"/>
    </source>
</evidence>
<keyword evidence="3" id="KW-1185">Reference proteome</keyword>
<dbReference type="Proteomes" id="UP000009168">
    <property type="component" value="Unassembled WGS sequence"/>
</dbReference>
<feature type="domain" description="FHA" evidence="1">
    <location>
        <begin position="530"/>
        <end position="587"/>
    </location>
</feature>
<protein>
    <submittedName>
        <fullName evidence="2">FHA domain protein</fullName>
    </submittedName>
</protein>
<dbReference type="AlphaFoldDB" id="Q22ZA5"/>
<organism evidence="2 3">
    <name type="scientific">Tetrahymena thermophila (strain SB210)</name>
    <dbReference type="NCBI Taxonomy" id="312017"/>
    <lineage>
        <taxon>Eukaryota</taxon>
        <taxon>Sar</taxon>
        <taxon>Alveolata</taxon>
        <taxon>Ciliophora</taxon>
        <taxon>Intramacronucleata</taxon>
        <taxon>Oligohymenophorea</taxon>
        <taxon>Hymenostomatida</taxon>
        <taxon>Tetrahymenina</taxon>
        <taxon>Tetrahymenidae</taxon>
        <taxon>Tetrahymena</taxon>
    </lineage>
</organism>
<dbReference type="Gene3D" id="2.60.200.20">
    <property type="match status" value="2"/>
</dbReference>
<dbReference type="KEGG" id="tet:TTHERM_00112660"/>
<dbReference type="GeneID" id="7843529"/>
<name>Q22ZA5_TETTS</name>
<dbReference type="EMBL" id="GG662798">
    <property type="protein sequence ID" value="EAR90416.2"/>
    <property type="molecule type" value="Genomic_DNA"/>
</dbReference>
<dbReference type="InParanoid" id="Q22ZA5"/>
<dbReference type="InterPro" id="IPR008984">
    <property type="entry name" value="SMAD_FHA_dom_sf"/>
</dbReference>
<dbReference type="PROSITE" id="PS50006">
    <property type="entry name" value="FHA_DOMAIN"/>
    <property type="match status" value="1"/>
</dbReference>
<dbReference type="HOGENOM" id="CLU_453095_0_0_1"/>
<proteinExistence type="predicted"/>
<sequence>MDIREKFKMAIKTCKSYQFKRYFIQMIYQRLWVLESEYHCSYEENKNKDYSEVIGSLQKMINALQVLRNHPKFDQFGKNGQFWDSYRVISELFNEFVLRLKQCRFVYTCGVDNGILDLLMVPDTGFYKQIFQKIDAMHDYLKESAKKWGVIKELESELSLLFWYTEIQNQNQTQKIETITYSQLQNCLDQFSLKFENLRFDQNSLVKLQQEKSVLNAAQNILSKYKPGLVGPDYVETVMNIVYANPSLKYTIFCKEKNENMQQSLFGQESLAIGYAEPLYLQVVECLMDLSNVKHNEIIKITPKTITLGEGKEQPLNQPGVVYFGRQTNKNQPIQNDVSFPSQVTRVSRQQFQIVCESMNYYSIICTSPSNPTYLKVEDMPYELQKNMIFKIGEFKFLITDVKNEESVYGQPLDLSTTQSLKKLTRLNVNMDNEPPILEQYKTTLNEIDLLDKSQNQSQNIPYALGLSQVPELYSGENTIKTKEQDLKSSNQSKPFIEFKCIVGEYNQKQGEEPKLFREEVVQDNQVVVVTFGRDQRNKYPFTDKEISRFHCQIVYDSQKRWKICEKYIPDQKNFSSGGTFIQLQNYEQNRNESYSNPCPLSKGMLIHSEGTTFKVI</sequence>
<dbReference type="SUPFAM" id="SSF49879">
    <property type="entry name" value="SMAD/FHA domain"/>
    <property type="match status" value="2"/>
</dbReference>
<evidence type="ECO:0000259" key="1">
    <source>
        <dbReference type="PROSITE" id="PS50006"/>
    </source>
</evidence>
<dbReference type="CDD" id="cd00060">
    <property type="entry name" value="FHA"/>
    <property type="match status" value="2"/>
</dbReference>
<evidence type="ECO:0000313" key="2">
    <source>
        <dbReference type="EMBL" id="EAR90416.2"/>
    </source>
</evidence>
<dbReference type="SMART" id="SM00240">
    <property type="entry name" value="FHA"/>
    <property type="match status" value="2"/>
</dbReference>
<accession>Q22ZA5</accession>
<dbReference type="InterPro" id="IPR000253">
    <property type="entry name" value="FHA_dom"/>
</dbReference>
<gene>
    <name evidence="2" type="ORF">TTHERM_00112660</name>
</gene>
<dbReference type="Pfam" id="PF00498">
    <property type="entry name" value="FHA"/>
    <property type="match status" value="1"/>
</dbReference>